<dbReference type="PANTHER" id="PTHR11712">
    <property type="entry name" value="POLYKETIDE SYNTHASE-RELATED"/>
    <property type="match status" value="1"/>
</dbReference>
<dbReference type="EMBL" id="CP036280">
    <property type="protein sequence ID" value="QDU70261.1"/>
    <property type="molecule type" value="Genomic_DNA"/>
</dbReference>
<dbReference type="RefSeq" id="WP_145444300.1">
    <property type="nucleotide sequence ID" value="NZ_CP036280.1"/>
</dbReference>
<evidence type="ECO:0000256" key="12">
    <source>
        <dbReference type="PIRSR" id="PIRSR000447-1"/>
    </source>
</evidence>
<dbReference type="GO" id="GO:0030497">
    <property type="term" value="P:fatty acid elongation"/>
    <property type="evidence" value="ECO:0007669"/>
    <property type="project" value="UniProtKB-ARBA"/>
</dbReference>
<dbReference type="AlphaFoldDB" id="A0A518BTG1"/>
<sequence length="433" mass="46548">MADKIVVTGIGWVTPLGHDIERVWQRLIQGDCGIGPIQQFDASTYPTSIAAEVTDFDHNEFVKHPEAHANTGRNVGYALGAATMAWRSAKLDAYDEQGKLDHDRLGIYLGSGEGLIDFDHYVEANLAGWQADASAVDGVKWIEAARRLLTPDGEIEQEPNMPLAHLAMEFDARGPAYNCLTACAASTQAIGEAMHILRHGDADVMITGGAHTMIHPLGVTGFNRLTALSNRNDDPATASRPFSRDRDGFVIGEGSGILILETEEHARARGAEILAEIAGYGSTADAYRITDIHPDGRGAAQAMRLALRNAGVTTDQIDYISAHGTSTKENDVIESKAVKAVFGDRAPDVPISSIKSMLGHLIAAAGSTEAIVCVLALRDQVLPPTINLHNPDPECDLDYVPNEARRTDVNICLSNSFGFGGQNDTLIIRRYAS</sequence>
<dbReference type="Pfam" id="PF00109">
    <property type="entry name" value="ketoacyl-synt"/>
    <property type="match status" value="1"/>
</dbReference>
<evidence type="ECO:0000256" key="3">
    <source>
        <dbReference type="ARBA" id="ARBA00012356"/>
    </source>
</evidence>
<keyword evidence="5 11" id="KW-0444">Lipid biosynthesis</keyword>
<evidence type="ECO:0000256" key="11">
    <source>
        <dbReference type="PIRNR" id="PIRNR000447"/>
    </source>
</evidence>
<evidence type="ECO:0000256" key="5">
    <source>
        <dbReference type="ARBA" id="ARBA00022516"/>
    </source>
</evidence>
<evidence type="ECO:0000256" key="4">
    <source>
        <dbReference type="ARBA" id="ARBA00014657"/>
    </source>
</evidence>
<dbReference type="InterPro" id="IPR000794">
    <property type="entry name" value="Beta-ketoacyl_synthase"/>
</dbReference>
<dbReference type="NCBIfam" id="NF005589">
    <property type="entry name" value="PRK07314.1"/>
    <property type="match status" value="1"/>
</dbReference>
<evidence type="ECO:0000259" key="14">
    <source>
        <dbReference type="PROSITE" id="PS52004"/>
    </source>
</evidence>
<gene>
    <name evidence="15" type="primary">fabF_1</name>
    <name evidence="15" type="ORF">Pan265_00840</name>
</gene>
<dbReference type="PIRSF" id="PIRSF000447">
    <property type="entry name" value="KAS_II"/>
    <property type="match status" value="1"/>
</dbReference>
<dbReference type="FunFam" id="3.40.47.10:FF:000018">
    <property type="entry name" value="3-oxoacyl-[acyl-carrier-protein] synthase 2"/>
    <property type="match status" value="1"/>
</dbReference>
<reference evidence="15 16" key="1">
    <citation type="submission" date="2019-02" db="EMBL/GenBank/DDBJ databases">
        <title>Deep-cultivation of Planctomycetes and their phenomic and genomic characterization uncovers novel biology.</title>
        <authorList>
            <person name="Wiegand S."/>
            <person name="Jogler M."/>
            <person name="Boedeker C."/>
            <person name="Pinto D."/>
            <person name="Vollmers J."/>
            <person name="Rivas-Marin E."/>
            <person name="Kohn T."/>
            <person name="Peeters S.H."/>
            <person name="Heuer A."/>
            <person name="Rast P."/>
            <person name="Oberbeckmann S."/>
            <person name="Bunk B."/>
            <person name="Jeske O."/>
            <person name="Meyerdierks A."/>
            <person name="Storesund J.E."/>
            <person name="Kallscheuer N."/>
            <person name="Luecker S."/>
            <person name="Lage O.M."/>
            <person name="Pohl T."/>
            <person name="Merkel B.J."/>
            <person name="Hornburger P."/>
            <person name="Mueller R.-W."/>
            <person name="Bruemmer F."/>
            <person name="Labrenz M."/>
            <person name="Spormann A.M."/>
            <person name="Op den Camp H."/>
            <person name="Overmann J."/>
            <person name="Amann R."/>
            <person name="Jetten M.S.M."/>
            <person name="Mascher T."/>
            <person name="Medema M.H."/>
            <person name="Devos D.P."/>
            <person name="Kaster A.-K."/>
            <person name="Ovreas L."/>
            <person name="Rohde M."/>
            <person name="Galperin M.Y."/>
            <person name="Jogler C."/>
        </authorList>
    </citation>
    <scope>NUCLEOTIDE SEQUENCE [LARGE SCALE GENOMIC DNA]</scope>
    <source>
        <strain evidence="15 16">Pan265</strain>
    </source>
</reference>
<keyword evidence="9 11" id="KW-0275">Fatty acid biosynthesis</keyword>
<proteinExistence type="inferred from homology"/>
<dbReference type="Gene3D" id="3.40.47.10">
    <property type="match status" value="1"/>
</dbReference>
<dbReference type="FunFam" id="3.40.47.10:FF:000029">
    <property type="entry name" value="3-oxoacyl-[acyl-carrier-protein] synthase 1"/>
    <property type="match status" value="1"/>
</dbReference>
<comment type="function">
    <text evidence="11">Involved in the type II fatty acid elongation cycle. Catalyzes the elongation of a wide range of acyl-ACP by the addition of two carbons from malonyl-ACP to an acyl acceptor. Can efficiently catalyze the conversion of palmitoleoyl-ACP (cis-hexadec-9-enoyl-ACP) to cis-vaccenoyl-ACP (cis-octadec-11-enoyl-ACP), an essential step in the thermal regulation of fatty acid composition.</text>
</comment>
<feature type="domain" description="Ketosynthase family 3 (KS3)" evidence="14">
    <location>
        <begin position="2"/>
        <end position="430"/>
    </location>
</feature>
<dbReference type="InterPro" id="IPR014030">
    <property type="entry name" value="Ketoacyl_synth_N"/>
</dbReference>
<name>A0A518BTG1_9BACT</name>
<dbReference type="SMART" id="SM00825">
    <property type="entry name" value="PKS_KS"/>
    <property type="match status" value="1"/>
</dbReference>
<comment type="catalytic activity">
    <reaction evidence="11">
        <text>a fatty acyl-[ACP] + malonyl-[ACP] + H(+) = a 3-oxoacyl-[ACP] + holo-[ACP] + CO2</text>
        <dbReference type="Rhea" id="RHEA:22836"/>
        <dbReference type="Rhea" id="RHEA-COMP:9623"/>
        <dbReference type="Rhea" id="RHEA-COMP:9685"/>
        <dbReference type="Rhea" id="RHEA-COMP:9916"/>
        <dbReference type="Rhea" id="RHEA-COMP:14125"/>
        <dbReference type="ChEBI" id="CHEBI:15378"/>
        <dbReference type="ChEBI" id="CHEBI:16526"/>
        <dbReference type="ChEBI" id="CHEBI:64479"/>
        <dbReference type="ChEBI" id="CHEBI:78449"/>
        <dbReference type="ChEBI" id="CHEBI:78776"/>
        <dbReference type="ChEBI" id="CHEBI:138651"/>
    </reaction>
</comment>
<dbReference type="GO" id="GO:0004315">
    <property type="term" value="F:3-oxoacyl-[acyl-carrier-protein] synthase activity"/>
    <property type="evidence" value="ECO:0007669"/>
    <property type="project" value="UniProtKB-EC"/>
</dbReference>
<dbReference type="InterPro" id="IPR017568">
    <property type="entry name" value="3-oxoacyl-ACP_synth-2"/>
</dbReference>
<dbReference type="UniPathway" id="UPA00094"/>
<dbReference type="EC" id="2.3.1.179" evidence="3 11"/>
<evidence type="ECO:0000256" key="1">
    <source>
        <dbReference type="ARBA" id="ARBA00005194"/>
    </source>
</evidence>
<dbReference type="KEGG" id="mcad:Pan265_00840"/>
<dbReference type="InterPro" id="IPR020841">
    <property type="entry name" value="PKS_Beta-ketoAc_synthase_dom"/>
</dbReference>
<evidence type="ECO:0000256" key="10">
    <source>
        <dbReference type="ARBA" id="ARBA00023315"/>
    </source>
</evidence>
<feature type="active site" description="For beta-ketoacyl synthase activity" evidence="12">
    <location>
        <position position="183"/>
    </location>
</feature>
<dbReference type="OrthoDB" id="292158at2"/>
<dbReference type="InterPro" id="IPR016039">
    <property type="entry name" value="Thiolase-like"/>
</dbReference>
<dbReference type="CDD" id="cd00834">
    <property type="entry name" value="KAS_I_II"/>
    <property type="match status" value="1"/>
</dbReference>
<evidence type="ECO:0000256" key="13">
    <source>
        <dbReference type="RuleBase" id="RU003694"/>
    </source>
</evidence>
<evidence type="ECO:0000256" key="7">
    <source>
        <dbReference type="ARBA" id="ARBA00022832"/>
    </source>
</evidence>
<dbReference type="Proteomes" id="UP000320386">
    <property type="component" value="Chromosome"/>
</dbReference>
<dbReference type="PANTHER" id="PTHR11712:SF336">
    <property type="entry name" value="3-OXOACYL-[ACYL-CARRIER-PROTEIN] SYNTHASE, MITOCHONDRIAL"/>
    <property type="match status" value="1"/>
</dbReference>
<evidence type="ECO:0000256" key="2">
    <source>
        <dbReference type="ARBA" id="ARBA00008467"/>
    </source>
</evidence>
<evidence type="ECO:0000313" key="16">
    <source>
        <dbReference type="Proteomes" id="UP000320386"/>
    </source>
</evidence>
<organism evidence="15 16">
    <name type="scientific">Mucisphaera calidilacus</name>
    <dbReference type="NCBI Taxonomy" id="2527982"/>
    <lineage>
        <taxon>Bacteria</taxon>
        <taxon>Pseudomonadati</taxon>
        <taxon>Planctomycetota</taxon>
        <taxon>Phycisphaerae</taxon>
        <taxon>Phycisphaerales</taxon>
        <taxon>Phycisphaeraceae</taxon>
        <taxon>Mucisphaera</taxon>
    </lineage>
</organism>
<keyword evidence="7" id="KW-0276">Fatty acid metabolism</keyword>
<evidence type="ECO:0000256" key="6">
    <source>
        <dbReference type="ARBA" id="ARBA00022679"/>
    </source>
</evidence>
<dbReference type="GO" id="GO:0005829">
    <property type="term" value="C:cytosol"/>
    <property type="evidence" value="ECO:0007669"/>
    <property type="project" value="TreeGrafter"/>
</dbReference>
<evidence type="ECO:0000313" key="15">
    <source>
        <dbReference type="EMBL" id="QDU70261.1"/>
    </source>
</evidence>
<accession>A0A518BTG1</accession>
<dbReference type="Pfam" id="PF02801">
    <property type="entry name" value="Ketoacyl-synt_C"/>
    <property type="match status" value="1"/>
</dbReference>
<comment type="catalytic activity">
    <reaction evidence="11">
        <text>(9Z)-hexadecenoyl-[ACP] + malonyl-[ACP] + H(+) = 3-oxo-(11Z)-octadecenoyl-[ACP] + holo-[ACP] + CO2</text>
        <dbReference type="Rhea" id="RHEA:55040"/>
        <dbReference type="Rhea" id="RHEA-COMP:9623"/>
        <dbReference type="Rhea" id="RHEA-COMP:9685"/>
        <dbReference type="Rhea" id="RHEA-COMP:10800"/>
        <dbReference type="Rhea" id="RHEA-COMP:14074"/>
        <dbReference type="ChEBI" id="CHEBI:15378"/>
        <dbReference type="ChEBI" id="CHEBI:16526"/>
        <dbReference type="ChEBI" id="CHEBI:64479"/>
        <dbReference type="ChEBI" id="CHEBI:78449"/>
        <dbReference type="ChEBI" id="CHEBI:83989"/>
        <dbReference type="ChEBI" id="CHEBI:138538"/>
        <dbReference type="EC" id="2.3.1.179"/>
    </reaction>
</comment>
<dbReference type="InterPro" id="IPR014031">
    <property type="entry name" value="Ketoacyl_synth_C"/>
</dbReference>
<keyword evidence="16" id="KW-1185">Reference proteome</keyword>
<dbReference type="SUPFAM" id="SSF53901">
    <property type="entry name" value="Thiolase-like"/>
    <property type="match status" value="2"/>
</dbReference>
<keyword evidence="8" id="KW-0443">Lipid metabolism</keyword>
<comment type="similarity">
    <text evidence="2 11 13">Belongs to the thiolase-like superfamily. Beta-ketoacyl-ACP synthases family.</text>
</comment>
<protein>
    <recommendedName>
        <fullName evidence="4 11">3-oxoacyl-[acyl-carrier-protein] synthase 2</fullName>
        <ecNumber evidence="3 11">2.3.1.179</ecNumber>
    </recommendedName>
</protein>
<comment type="pathway">
    <text evidence="1 11">Lipid metabolism; fatty acid biosynthesis.</text>
</comment>
<dbReference type="PROSITE" id="PS52004">
    <property type="entry name" value="KS3_2"/>
    <property type="match status" value="1"/>
</dbReference>
<evidence type="ECO:0000256" key="9">
    <source>
        <dbReference type="ARBA" id="ARBA00023160"/>
    </source>
</evidence>
<keyword evidence="6 11" id="KW-0808">Transferase</keyword>
<keyword evidence="10 11" id="KW-0012">Acyltransferase</keyword>
<evidence type="ECO:0000256" key="8">
    <source>
        <dbReference type="ARBA" id="ARBA00023098"/>
    </source>
</evidence>